<gene>
    <name evidence="4" type="ORF">DXX94_08495</name>
</gene>
<dbReference type="NCBIfam" id="NF040755">
    <property type="entry name" value="AgaR"/>
    <property type="match status" value="1"/>
</dbReference>
<organism evidence="4 5">
    <name type="scientific">Thalassotalea euphylliae</name>
    <dbReference type="NCBI Taxonomy" id="1655234"/>
    <lineage>
        <taxon>Bacteria</taxon>
        <taxon>Pseudomonadati</taxon>
        <taxon>Pseudomonadota</taxon>
        <taxon>Gammaproteobacteria</taxon>
        <taxon>Alteromonadales</taxon>
        <taxon>Colwelliaceae</taxon>
        <taxon>Thalassotalea</taxon>
    </lineage>
</organism>
<evidence type="ECO:0000256" key="2">
    <source>
        <dbReference type="ARBA" id="ARBA00023163"/>
    </source>
</evidence>
<dbReference type="InterPro" id="IPR047779">
    <property type="entry name" value="AgaR-like"/>
</dbReference>
<dbReference type="SMART" id="SM00420">
    <property type="entry name" value="HTH_DEOR"/>
    <property type="match status" value="1"/>
</dbReference>
<reference evidence="5" key="1">
    <citation type="submission" date="2018-08" db="EMBL/GenBank/DDBJ databases">
        <title>Thalassotalea euphylliae genome.</title>
        <authorList>
            <person name="Summers S."/>
            <person name="Rice S.A."/>
            <person name="Freckelton M.L."/>
            <person name="Nedved B.T."/>
            <person name="Hadfield M.G."/>
        </authorList>
    </citation>
    <scope>NUCLEOTIDE SEQUENCE [LARGE SCALE GENOMIC DNA]</scope>
    <source>
        <strain evidence="5">H3</strain>
    </source>
</reference>
<dbReference type="Gene3D" id="3.40.50.1360">
    <property type="match status" value="1"/>
</dbReference>
<comment type="caution">
    <text evidence="4">The sequence shown here is derived from an EMBL/GenBank/DDBJ whole genome shotgun (WGS) entry which is preliminary data.</text>
</comment>
<evidence type="ECO:0000259" key="3">
    <source>
        <dbReference type="PROSITE" id="PS51000"/>
    </source>
</evidence>
<dbReference type="InterPro" id="IPR037171">
    <property type="entry name" value="NagB/RpiA_transferase-like"/>
</dbReference>
<dbReference type="SMART" id="SM01134">
    <property type="entry name" value="DeoRC"/>
    <property type="match status" value="1"/>
</dbReference>
<dbReference type="InterPro" id="IPR050313">
    <property type="entry name" value="Carb_Metab_HTH_regulators"/>
</dbReference>
<dbReference type="Pfam" id="PF08220">
    <property type="entry name" value="HTH_DeoR"/>
    <property type="match status" value="1"/>
</dbReference>
<dbReference type="InterPro" id="IPR001034">
    <property type="entry name" value="DeoR_HTH"/>
</dbReference>
<dbReference type="PRINTS" id="PR00037">
    <property type="entry name" value="HTHLACR"/>
</dbReference>
<dbReference type="Pfam" id="PF00455">
    <property type="entry name" value="DeoRC"/>
    <property type="match status" value="1"/>
</dbReference>
<feature type="domain" description="HTH deoR-type" evidence="3">
    <location>
        <begin position="3"/>
        <end position="58"/>
    </location>
</feature>
<sequence length="260" mass="28203">MSTLERRQSILSLLQADGRVEVPALAAQFAVSTVTIRTDLNYLDKKGLLVRSHGGAVASERITKALSQELSIGEKKQQNHAIKEAIGERAAQFVEHGDNLIIDSGTTTLEVAKALFAKENLVVMTNGLNIASELAKHPSSEVMVTGGQLRKKSLSFYGRQAEASLSSYRFNKLFLGVDGFDVATGITTHFEPEAHLNRVMCQANVEIIAVADSSKFSKQGLHIICDVADIDVLITDSKLPQAYQQALIDAGIRLELVKAD</sequence>
<keyword evidence="5" id="KW-1185">Reference proteome</keyword>
<dbReference type="InterPro" id="IPR014036">
    <property type="entry name" value="DeoR-like_C"/>
</dbReference>
<dbReference type="PROSITE" id="PS51000">
    <property type="entry name" value="HTH_DEOR_2"/>
    <property type="match status" value="1"/>
</dbReference>
<dbReference type="SUPFAM" id="SSF100950">
    <property type="entry name" value="NagB/RpiA/CoA transferase-like"/>
    <property type="match status" value="1"/>
</dbReference>
<dbReference type="PANTHER" id="PTHR30363:SF44">
    <property type="entry name" value="AGA OPERON TRANSCRIPTIONAL REPRESSOR-RELATED"/>
    <property type="match status" value="1"/>
</dbReference>
<dbReference type="AlphaFoldDB" id="A0A3E0U446"/>
<name>A0A3E0U446_9GAMM</name>
<dbReference type="Proteomes" id="UP000256899">
    <property type="component" value="Unassembled WGS sequence"/>
</dbReference>
<protein>
    <submittedName>
        <fullName evidence="4">DeoR/GlpR transcriptional regulator</fullName>
    </submittedName>
</protein>
<keyword evidence="1" id="KW-0805">Transcription regulation</keyword>
<dbReference type="EMBL" id="QUOT01000001">
    <property type="protein sequence ID" value="REL30752.1"/>
    <property type="molecule type" value="Genomic_DNA"/>
</dbReference>
<keyword evidence="2" id="KW-0804">Transcription</keyword>
<dbReference type="SUPFAM" id="SSF46785">
    <property type="entry name" value="Winged helix' DNA-binding domain"/>
    <property type="match status" value="1"/>
</dbReference>
<evidence type="ECO:0000313" key="5">
    <source>
        <dbReference type="Proteomes" id="UP000256899"/>
    </source>
</evidence>
<evidence type="ECO:0000313" key="4">
    <source>
        <dbReference type="EMBL" id="REL30752.1"/>
    </source>
</evidence>
<dbReference type="InterPro" id="IPR036390">
    <property type="entry name" value="WH_DNA-bd_sf"/>
</dbReference>
<proteinExistence type="predicted"/>
<dbReference type="Gene3D" id="1.10.10.10">
    <property type="entry name" value="Winged helix-like DNA-binding domain superfamily/Winged helix DNA-binding domain"/>
    <property type="match status" value="1"/>
</dbReference>
<dbReference type="InterPro" id="IPR036388">
    <property type="entry name" value="WH-like_DNA-bd_sf"/>
</dbReference>
<accession>A0A3E0U446</accession>
<dbReference type="PANTHER" id="PTHR30363">
    <property type="entry name" value="HTH-TYPE TRANSCRIPTIONAL REGULATOR SRLR-RELATED"/>
    <property type="match status" value="1"/>
</dbReference>
<dbReference type="GO" id="GO:0003700">
    <property type="term" value="F:DNA-binding transcription factor activity"/>
    <property type="evidence" value="ECO:0007669"/>
    <property type="project" value="InterPro"/>
</dbReference>
<dbReference type="RefSeq" id="WP_116015181.1">
    <property type="nucleotide sequence ID" value="NZ_QUOT01000001.1"/>
</dbReference>
<evidence type="ECO:0000256" key="1">
    <source>
        <dbReference type="ARBA" id="ARBA00023015"/>
    </source>
</evidence>